<keyword evidence="5" id="KW-0648">Protein biosynthesis</keyword>
<evidence type="ECO:0000259" key="9">
    <source>
        <dbReference type="Pfam" id="PF08264"/>
    </source>
</evidence>
<keyword evidence="4" id="KW-0067">ATP-binding</keyword>
<dbReference type="InterPro" id="IPR033705">
    <property type="entry name" value="Anticodon_Ia_Val"/>
</dbReference>
<keyword evidence="6 10" id="KW-0030">Aminoacyl-tRNA synthetase</keyword>
<feature type="domain" description="Methionyl/Valyl/Leucyl/Isoleucyl-tRNA synthetase anticodon-binding" evidence="9">
    <location>
        <begin position="2"/>
        <end position="75"/>
    </location>
</feature>
<evidence type="ECO:0000256" key="4">
    <source>
        <dbReference type="ARBA" id="ARBA00022840"/>
    </source>
</evidence>
<evidence type="ECO:0000256" key="3">
    <source>
        <dbReference type="ARBA" id="ARBA00022741"/>
    </source>
</evidence>
<evidence type="ECO:0000256" key="6">
    <source>
        <dbReference type="ARBA" id="ARBA00023146"/>
    </source>
</evidence>
<evidence type="ECO:0000313" key="10">
    <source>
        <dbReference type="EMBL" id="MBP1293669.1"/>
    </source>
</evidence>
<dbReference type="EMBL" id="JAFICZ010000001">
    <property type="protein sequence ID" value="MBP1293669.1"/>
    <property type="molecule type" value="Genomic_DNA"/>
</dbReference>
<evidence type="ECO:0000313" key="11">
    <source>
        <dbReference type="Proteomes" id="UP000673383"/>
    </source>
</evidence>
<dbReference type="InterPro" id="IPR013155">
    <property type="entry name" value="M/V/L/I-tRNA-synth_anticd-bd"/>
</dbReference>
<dbReference type="InterPro" id="IPR009080">
    <property type="entry name" value="tRNAsynth_Ia_anticodon-bd"/>
</dbReference>
<dbReference type="Gene3D" id="1.10.730.10">
    <property type="entry name" value="Isoleucyl-tRNA Synthetase, Domain 1"/>
    <property type="match status" value="1"/>
</dbReference>
<dbReference type="PANTHER" id="PTHR11946:SF93">
    <property type="entry name" value="VALINE--TRNA LIGASE, CHLOROPLASTIC_MITOCHONDRIAL 2"/>
    <property type="match status" value="1"/>
</dbReference>
<evidence type="ECO:0000256" key="2">
    <source>
        <dbReference type="ARBA" id="ARBA00022598"/>
    </source>
</evidence>
<dbReference type="SUPFAM" id="SSF47323">
    <property type="entry name" value="Anticodon-binding domain of a subclass of class I aminoacyl-tRNA synthetases"/>
    <property type="match status" value="1"/>
</dbReference>
<protein>
    <recommendedName>
        <fullName evidence="1">valine--tRNA ligase</fullName>
        <ecNumber evidence="1">6.1.1.9</ecNumber>
    </recommendedName>
    <alternativeName>
        <fullName evidence="7">Valyl-tRNA synthetase</fullName>
    </alternativeName>
</protein>
<evidence type="ECO:0000256" key="5">
    <source>
        <dbReference type="ARBA" id="ARBA00022917"/>
    </source>
</evidence>
<dbReference type="AlphaFoldDB" id="A0A8I1Y7Z1"/>
<dbReference type="GO" id="GO:0004832">
    <property type="term" value="F:valine-tRNA ligase activity"/>
    <property type="evidence" value="ECO:0007669"/>
    <property type="project" value="UniProtKB-EC"/>
</dbReference>
<comment type="catalytic activity">
    <reaction evidence="8">
        <text>tRNA(Val) + L-valine + ATP = L-valyl-tRNA(Val) + AMP + diphosphate</text>
        <dbReference type="Rhea" id="RHEA:10704"/>
        <dbReference type="Rhea" id="RHEA-COMP:9672"/>
        <dbReference type="Rhea" id="RHEA-COMP:9708"/>
        <dbReference type="ChEBI" id="CHEBI:30616"/>
        <dbReference type="ChEBI" id="CHEBI:33019"/>
        <dbReference type="ChEBI" id="CHEBI:57762"/>
        <dbReference type="ChEBI" id="CHEBI:78442"/>
        <dbReference type="ChEBI" id="CHEBI:78537"/>
        <dbReference type="ChEBI" id="CHEBI:456215"/>
        <dbReference type="EC" id="6.1.1.9"/>
    </reaction>
</comment>
<comment type="caution">
    <text evidence="10">The sequence shown here is derived from an EMBL/GenBank/DDBJ whole genome shotgun (WGS) entry which is preliminary data.</text>
</comment>
<dbReference type="InterPro" id="IPR002303">
    <property type="entry name" value="Valyl-tRNA_ligase"/>
</dbReference>
<dbReference type="GO" id="GO:0005829">
    <property type="term" value="C:cytosol"/>
    <property type="evidence" value="ECO:0007669"/>
    <property type="project" value="TreeGrafter"/>
</dbReference>
<reference evidence="10" key="1">
    <citation type="submission" date="2021-02" db="EMBL/GenBank/DDBJ databases">
        <title>Genomic Encyclopedia of Type Strains, Phase IV (KMG-V): Genome sequencing to study the core and pangenomes of soil and plant-associated prokaryotes.</title>
        <authorList>
            <person name="Whitman W."/>
        </authorList>
    </citation>
    <scope>NUCLEOTIDE SEQUENCE</scope>
    <source>
        <strain evidence="10">USDA 406</strain>
    </source>
</reference>
<dbReference type="GO" id="GO:0005524">
    <property type="term" value="F:ATP binding"/>
    <property type="evidence" value="ECO:0007669"/>
    <property type="project" value="UniProtKB-KW"/>
</dbReference>
<sequence>MALAECGFGEAAETLYRFILNLFYDWYIELIKPRLNGADIAAHNETRAVTAWALDVTFKLLHPVMPFLTEKLWAQTSDWRITRAPGLPHDRVLATVRGEPDRSGR</sequence>
<gene>
    <name evidence="10" type="ORF">JOH49_003422</name>
</gene>
<evidence type="ECO:0000256" key="1">
    <source>
        <dbReference type="ARBA" id="ARBA00013169"/>
    </source>
</evidence>
<dbReference type="RefSeq" id="WP_028342860.1">
    <property type="nucleotide sequence ID" value="NZ_CP126003.1"/>
</dbReference>
<dbReference type="PANTHER" id="PTHR11946">
    <property type="entry name" value="VALYL-TRNA SYNTHETASES"/>
    <property type="match status" value="1"/>
</dbReference>
<name>A0A8I1Y7Z1_BRAEL</name>
<dbReference type="GO" id="GO:0006438">
    <property type="term" value="P:valyl-tRNA aminoacylation"/>
    <property type="evidence" value="ECO:0007669"/>
    <property type="project" value="InterPro"/>
</dbReference>
<evidence type="ECO:0000256" key="8">
    <source>
        <dbReference type="ARBA" id="ARBA00047552"/>
    </source>
</evidence>
<dbReference type="CDD" id="cd07962">
    <property type="entry name" value="Anticodon_Ia_Val"/>
    <property type="match status" value="1"/>
</dbReference>
<organism evidence="10 11">
    <name type="scientific">Bradyrhizobium elkanii</name>
    <dbReference type="NCBI Taxonomy" id="29448"/>
    <lineage>
        <taxon>Bacteria</taxon>
        <taxon>Pseudomonadati</taxon>
        <taxon>Pseudomonadota</taxon>
        <taxon>Alphaproteobacteria</taxon>
        <taxon>Hyphomicrobiales</taxon>
        <taxon>Nitrobacteraceae</taxon>
        <taxon>Bradyrhizobium</taxon>
    </lineage>
</organism>
<dbReference type="Proteomes" id="UP000673383">
    <property type="component" value="Unassembled WGS sequence"/>
</dbReference>
<keyword evidence="3" id="KW-0547">Nucleotide-binding</keyword>
<accession>A0A8I1Y7Z1</accession>
<evidence type="ECO:0000256" key="7">
    <source>
        <dbReference type="ARBA" id="ARBA00029936"/>
    </source>
</evidence>
<proteinExistence type="predicted"/>
<keyword evidence="2 10" id="KW-0436">Ligase</keyword>
<dbReference type="Pfam" id="PF08264">
    <property type="entry name" value="Anticodon_1"/>
    <property type="match status" value="1"/>
</dbReference>
<dbReference type="EC" id="6.1.1.9" evidence="1"/>